<dbReference type="Proteomes" id="UP001183607">
    <property type="component" value="Unassembled WGS sequence"/>
</dbReference>
<proteinExistence type="predicted"/>
<comment type="caution">
    <text evidence="3">The sequence shown here is derived from an EMBL/GenBank/DDBJ whole genome shotgun (WGS) entry which is preliminary data.</text>
</comment>
<feature type="domain" description="DUF402" evidence="2">
    <location>
        <begin position="58"/>
        <end position="163"/>
    </location>
</feature>
<dbReference type="SUPFAM" id="SSF159234">
    <property type="entry name" value="FomD-like"/>
    <property type="match status" value="1"/>
</dbReference>
<dbReference type="InterPro" id="IPR007295">
    <property type="entry name" value="DUF402"/>
</dbReference>
<dbReference type="EMBL" id="JAVRER010000012">
    <property type="protein sequence ID" value="MDT0415918.1"/>
    <property type="molecule type" value="Genomic_DNA"/>
</dbReference>
<dbReference type="AlphaFoldDB" id="A0ABD5E5F2"/>
<dbReference type="GO" id="GO:0016787">
    <property type="term" value="F:hydrolase activity"/>
    <property type="evidence" value="ECO:0007669"/>
    <property type="project" value="UniProtKB-KW"/>
</dbReference>
<organism evidence="3 4">
    <name type="scientific">Streptomyces evansiae</name>
    <dbReference type="NCBI Taxonomy" id="3075535"/>
    <lineage>
        <taxon>Bacteria</taxon>
        <taxon>Bacillati</taxon>
        <taxon>Actinomycetota</taxon>
        <taxon>Actinomycetes</taxon>
        <taxon>Kitasatosporales</taxon>
        <taxon>Streptomycetaceae</taxon>
        <taxon>Streptomyces</taxon>
    </lineage>
</organism>
<accession>A0ABD5E5F2</accession>
<evidence type="ECO:0000313" key="3">
    <source>
        <dbReference type="EMBL" id="MDT0415918.1"/>
    </source>
</evidence>
<dbReference type="Pfam" id="PF04167">
    <property type="entry name" value="DUF402"/>
    <property type="match status" value="1"/>
</dbReference>
<dbReference type="RefSeq" id="WP_093853269.1">
    <property type="nucleotide sequence ID" value="NZ_JAVRER010000012.1"/>
</dbReference>
<protein>
    <submittedName>
        <fullName evidence="3">DUF402 domain-containing protein</fullName>
    </submittedName>
</protein>
<evidence type="ECO:0000259" key="2">
    <source>
        <dbReference type="Pfam" id="PF04167"/>
    </source>
</evidence>
<dbReference type="InterPro" id="IPR035930">
    <property type="entry name" value="FomD-like_sf"/>
</dbReference>
<evidence type="ECO:0000313" key="4">
    <source>
        <dbReference type="Proteomes" id="UP001183607"/>
    </source>
</evidence>
<gene>
    <name evidence="3" type="ORF">RM574_10490</name>
</gene>
<name>A0ABD5E5F2_9ACTN</name>
<evidence type="ECO:0000256" key="1">
    <source>
        <dbReference type="ARBA" id="ARBA00022801"/>
    </source>
</evidence>
<dbReference type="Gene3D" id="2.40.380.10">
    <property type="entry name" value="FomD-like"/>
    <property type="match status" value="1"/>
</dbReference>
<dbReference type="InterPro" id="IPR050212">
    <property type="entry name" value="Ntdp-like"/>
</dbReference>
<dbReference type="PANTHER" id="PTHR39159:SF1">
    <property type="entry name" value="UPF0374 PROTEIN YGAC"/>
    <property type="match status" value="1"/>
</dbReference>
<dbReference type="PANTHER" id="PTHR39159">
    <property type="match status" value="1"/>
</dbReference>
<keyword evidence="1" id="KW-0378">Hydrolase</keyword>
<sequence>MPSPSAEAGPPADALTVVLTKAGRVKKRYPARRLADDGTHLVAEAPWASPEARDFGFVRFAPGDVFTEHYWTTTWYAIKEVRAADGGLKGWYCDMTRPAVREEGAVRVDDLELDLWVPAPGRGPALRLDEDEFLASGLPTTDPHAAERARSALAALEALARRDGDRTAFRALLTY</sequence>
<reference evidence="4" key="1">
    <citation type="submission" date="2023-07" db="EMBL/GenBank/DDBJ databases">
        <title>30 novel species of actinomycetes from the DSMZ collection.</title>
        <authorList>
            <person name="Nouioui I."/>
        </authorList>
    </citation>
    <scope>NUCLEOTIDE SEQUENCE [LARGE SCALE GENOMIC DNA]</scope>
    <source>
        <strain evidence="4">DSM 41982</strain>
    </source>
</reference>